<gene>
    <name evidence="4" type="primary">Ubl4a_0</name>
    <name evidence="4" type="ORF">GTO93_0021489</name>
</gene>
<comment type="caution">
    <text evidence="4">The sequence shown here is derived from an EMBL/GenBank/DDBJ whole genome shotgun (WGS) entry which is preliminary data.</text>
</comment>
<name>A0ABS2XY29_POLSP</name>
<organism evidence="4 5">
    <name type="scientific">Polyodon spathula</name>
    <name type="common">North American paddlefish</name>
    <name type="synonym">Squalus spathula</name>
    <dbReference type="NCBI Taxonomy" id="7913"/>
    <lineage>
        <taxon>Eukaryota</taxon>
        <taxon>Metazoa</taxon>
        <taxon>Chordata</taxon>
        <taxon>Craniata</taxon>
        <taxon>Vertebrata</taxon>
        <taxon>Euteleostomi</taxon>
        <taxon>Actinopterygii</taxon>
        <taxon>Chondrostei</taxon>
        <taxon>Acipenseriformes</taxon>
        <taxon>Polyodontidae</taxon>
        <taxon>Polyodon</taxon>
    </lineage>
</organism>
<feature type="domain" description="Ubl4 C-terminal TUGS" evidence="3">
    <location>
        <begin position="53"/>
        <end position="74"/>
    </location>
</feature>
<evidence type="ECO:0000256" key="1">
    <source>
        <dbReference type="ARBA" id="ARBA00004496"/>
    </source>
</evidence>
<feature type="non-terminal residue" evidence="4">
    <location>
        <position position="1"/>
    </location>
</feature>
<evidence type="ECO:0000313" key="5">
    <source>
        <dbReference type="Proteomes" id="UP001166093"/>
    </source>
</evidence>
<keyword evidence="5" id="KW-1185">Reference proteome</keyword>
<dbReference type="EMBL" id="JAAWVQ010087632">
    <property type="protein sequence ID" value="MBN3279278.1"/>
    <property type="molecule type" value="Genomic_DNA"/>
</dbReference>
<evidence type="ECO:0000313" key="4">
    <source>
        <dbReference type="EMBL" id="MBN3279278.1"/>
    </source>
</evidence>
<comment type="subcellular location">
    <subcellularLocation>
        <location evidence="1">Cytoplasm</location>
    </subcellularLocation>
</comment>
<evidence type="ECO:0000256" key="2">
    <source>
        <dbReference type="ARBA" id="ARBA00022490"/>
    </source>
</evidence>
<accession>A0ABS2XY29</accession>
<keyword evidence="2" id="KW-0963">Cytoplasm</keyword>
<protein>
    <submittedName>
        <fullName evidence="4">UBL4A protein</fullName>
    </submittedName>
</protein>
<dbReference type="Pfam" id="PF17840">
    <property type="entry name" value="Tugs"/>
    <property type="match status" value="1"/>
</dbReference>
<evidence type="ECO:0000259" key="3">
    <source>
        <dbReference type="Pfam" id="PF17840"/>
    </source>
</evidence>
<dbReference type="Proteomes" id="UP001166093">
    <property type="component" value="Unassembled WGS sequence"/>
</dbReference>
<sequence length="89" mass="10326">MISPTTKVLFRVKVKLLQIIVLDRIMQADDGPQQRHGMRKTAQCKTPTNTDFQDYKQSLRLLSLDDMERLATRMLHPEAVECMELPLLD</sequence>
<reference evidence="4" key="1">
    <citation type="journal article" date="2021" name="Cell">
        <title>Tracing the genetic footprints of vertebrate landing in non-teleost ray-finned fishes.</title>
        <authorList>
            <person name="Bi X."/>
            <person name="Wang K."/>
            <person name="Yang L."/>
            <person name="Pan H."/>
            <person name="Jiang H."/>
            <person name="Wei Q."/>
            <person name="Fang M."/>
            <person name="Yu H."/>
            <person name="Zhu C."/>
            <person name="Cai Y."/>
            <person name="He Y."/>
            <person name="Gan X."/>
            <person name="Zeng H."/>
            <person name="Yu D."/>
            <person name="Zhu Y."/>
            <person name="Jiang H."/>
            <person name="Qiu Q."/>
            <person name="Yang H."/>
            <person name="Zhang Y.E."/>
            <person name="Wang W."/>
            <person name="Zhu M."/>
            <person name="He S."/>
            <person name="Zhang G."/>
        </authorList>
    </citation>
    <scope>NUCLEOTIDE SEQUENCE</scope>
    <source>
        <strain evidence="4">Pddl_001</strain>
    </source>
</reference>
<dbReference type="InterPro" id="IPR041421">
    <property type="entry name" value="Ubl4_C_TUGS"/>
</dbReference>
<feature type="non-terminal residue" evidence="4">
    <location>
        <position position="89"/>
    </location>
</feature>
<proteinExistence type="predicted"/>